<accession>A0A9D7F8P4</accession>
<dbReference type="EMBL" id="JADJNC010000003">
    <property type="protein sequence ID" value="MBK7421883.1"/>
    <property type="molecule type" value="Genomic_DNA"/>
</dbReference>
<dbReference type="AlphaFoldDB" id="A0A9D7F8P4"/>
<sequence>MRGLSGVAEADEFLEPDLQPTTPVLIAAFDGENADPANGRKLNDTIRAYTPWGELAFALAGEAGYQLVEASDKEGIAPGADTLRELLGQQPALILIDEVAPYLRKVSGRNAQRAGEQLLAFMTSLMKAVESSPNAALVFTLAVGRDGKASDAYSRETQDIAAFFAEAESVSARKATVIDPTEDDETVKVVCRRLFACIDRQKAATVVADYKAAWDANRDSLPPAPAQDRRVEEFEAGYPLHPELVKVLTQKTGTLGNFQRVRGMLRLLARTVARLWQTRPADAYAVHTHHIDLGFDPIRLELITRLKQDIYVPAIRAEIANGEQTPALAEQLDNGPFKGLPTYGSYVARCAFMHTLAFNDALRGLNAEELRYAILSPGTDIAFVDDARKRFVADSAYLDDKPGAPLRFLAEANLTQIIRREETNIDREEARSKLNAYIRELFAGPALNLIPFAAGPHDVPDDDGSGKPYLVMLGYEACPTARRSHPP</sequence>
<feature type="coiled-coil region" evidence="1">
    <location>
        <begin position="411"/>
        <end position="440"/>
    </location>
</feature>
<proteinExistence type="predicted"/>
<comment type="caution">
    <text evidence="2">The sequence shown here is derived from an EMBL/GenBank/DDBJ whole genome shotgun (WGS) entry which is preliminary data.</text>
</comment>
<reference evidence="2" key="1">
    <citation type="submission" date="2020-10" db="EMBL/GenBank/DDBJ databases">
        <title>Connecting structure to function with the recovery of over 1000 high-quality activated sludge metagenome-assembled genomes encoding full-length rRNA genes using long-read sequencing.</title>
        <authorList>
            <person name="Singleton C.M."/>
            <person name="Petriglieri F."/>
            <person name="Kristensen J.M."/>
            <person name="Kirkegaard R.H."/>
            <person name="Michaelsen T.Y."/>
            <person name="Andersen M.H."/>
            <person name="Karst S.M."/>
            <person name="Dueholm M.S."/>
            <person name="Nielsen P.H."/>
            <person name="Albertsen M."/>
        </authorList>
    </citation>
    <scope>NUCLEOTIDE SEQUENCE</scope>
    <source>
        <strain evidence="2">EsbW_18-Q3-R4-48_MAXAC.044</strain>
    </source>
</reference>
<name>A0A9D7F8P4_9RHOO</name>
<dbReference type="Pfam" id="PF04465">
    <property type="entry name" value="DUF499"/>
    <property type="match status" value="1"/>
</dbReference>
<evidence type="ECO:0000313" key="3">
    <source>
        <dbReference type="Proteomes" id="UP000886602"/>
    </source>
</evidence>
<gene>
    <name evidence="2" type="ORF">IPJ48_01605</name>
</gene>
<evidence type="ECO:0000313" key="2">
    <source>
        <dbReference type="EMBL" id="MBK7421883.1"/>
    </source>
</evidence>
<organism evidence="2 3">
    <name type="scientific">Candidatus Propionivibrio dominans</name>
    <dbReference type="NCBI Taxonomy" id="2954373"/>
    <lineage>
        <taxon>Bacteria</taxon>
        <taxon>Pseudomonadati</taxon>
        <taxon>Pseudomonadota</taxon>
        <taxon>Betaproteobacteria</taxon>
        <taxon>Rhodocyclales</taxon>
        <taxon>Rhodocyclaceae</taxon>
        <taxon>Propionivibrio</taxon>
    </lineage>
</organism>
<keyword evidence="1" id="KW-0175">Coiled coil</keyword>
<dbReference type="Proteomes" id="UP000886602">
    <property type="component" value="Unassembled WGS sequence"/>
</dbReference>
<dbReference type="InterPro" id="IPR007555">
    <property type="entry name" value="DUF499"/>
</dbReference>
<evidence type="ECO:0000256" key="1">
    <source>
        <dbReference type="SAM" id="Coils"/>
    </source>
</evidence>
<protein>
    <submittedName>
        <fullName evidence="2">DUF499 domain-containing protein</fullName>
    </submittedName>
</protein>